<reference evidence="7 8" key="1">
    <citation type="submission" date="2021-04" db="EMBL/GenBank/DDBJ databases">
        <title>The genome sequence of type strain Ideonella paludis KCTC 32238.</title>
        <authorList>
            <person name="Liu Y."/>
        </authorList>
    </citation>
    <scope>NUCLEOTIDE SEQUENCE [LARGE SCALE GENOMIC DNA]</scope>
    <source>
        <strain evidence="7 8">KCTC 32238</strain>
    </source>
</reference>
<feature type="transmembrane region" description="Helical" evidence="5">
    <location>
        <begin position="89"/>
        <end position="108"/>
    </location>
</feature>
<protein>
    <submittedName>
        <fullName evidence="7">DMT family transporter</fullName>
    </submittedName>
</protein>
<dbReference type="SUPFAM" id="SSF103481">
    <property type="entry name" value="Multidrug resistance efflux transporter EmrE"/>
    <property type="match status" value="2"/>
</dbReference>
<feature type="transmembrane region" description="Helical" evidence="5">
    <location>
        <begin position="198"/>
        <end position="219"/>
    </location>
</feature>
<dbReference type="PANTHER" id="PTHR22911">
    <property type="entry name" value="ACYL-MALONYL CONDENSING ENZYME-RELATED"/>
    <property type="match status" value="1"/>
</dbReference>
<accession>A0ABS5DX79</accession>
<sequence length="293" mass="30827">MLGASFLFATMGVCVKLASAHYSTGEIVFYRGLVGLLFIGGLTRWRGGELRTPVPAMHLWRSISGVAALSLWFYAIGTLPLPTAITLNYMSSIWMALFLIGGAIMLGAAKVDGRLVLTVLVGFAGVALVLQPTLEPQQFKGAMAGLFSGMLSALAYLQVTALGRAGEPEYRVVFYFSMGSMSVGLVLALAGGLHGHTWAGAGLLLATGLLATSAQILMTRAYAIGRTLSNASLQYMGIAFSFVYGTLLFDDKINALSLIGIVLIVAAGLAATLLRQQASPHAKDLTKDSTLEA</sequence>
<organism evidence="7 8">
    <name type="scientific">Ideonella paludis</name>
    <dbReference type="NCBI Taxonomy" id="1233411"/>
    <lineage>
        <taxon>Bacteria</taxon>
        <taxon>Pseudomonadati</taxon>
        <taxon>Pseudomonadota</taxon>
        <taxon>Betaproteobacteria</taxon>
        <taxon>Burkholderiales</taxon>
        <taxon>Sphaerotilaceae</taxon>
        <taxon>Ideonella</taxon>
    </lineage>
</organism>
<dbReference type="EMBL" id="JAGQDG010000004">
    <property type="protein sequence ID" value="MBQ0935760.1"/>
    <property type="molecule type" value="Genomic_DNA"/>
</dbReference>
<proteinExistence type="predicted"/>
<feature type="domain" description="EamA" evidence="6">
    <location>
        <begin position="1"/>
        <end position="130"/>
    </location>
</feature>
<dbReference type="Proteomes" id="UP000672097">
    <property type="component" value="Unassembled WGS sequence"/>
</dbReference>
<evidence type="ECO:0000313" key="8">
    <source>
        <dbReference type="Proteomes" id="UP000672097"/>
    </source>
</evidence>
<evidence type="ECO:0000256" key="3">
    <source>
        <dbReference type="ARBA" id="ARBA00022989"/>
    </source>
</evidence>
<evidence type="ECO:0000256" key="2">
    <source>
        <dbReference type="ARBA" id="ARBA00022692"/>
    </source>
</evidence>
<keyword evidence="8" id="KW-1185">Reference proteome</keyword>
<feature type="transmembrane region" description="Helical" evidence="5">
    <location>
        <begin position="30"/>
        <end position="47"/>
    </location>
</feature>
<gene>
    <name evidence="7" type="ORF">KAK11_10505</name>
</gene>
<feature type="transmembrane region" description="Helical" evidence="5">
    <location>
        <begin position="255"/>
        <end position="274"/>
    </location>
</feature>
<feature type="transmembrane region" description="Helical" evidence="5">
    <location>
        <begin position="172"/>
        <end position="192"/>
    </location>
</feature>
<evidence type="ECO:0000256" key="1">
    <source>
        <dbReference type="ARBA" id="ARBA00004141"/>
    </source>
</evidence>
<keyword evidence="2 5" id="KW-0812">Transmembrane</keyword>
<dbReference type="InterPro" id="IPR037185">
    <property type="entry name" value="EmrE-like"/>
</dbReference>
<dbReference type="Pfam" id="PF00892">
    <property type="entry name" value="EamA"/>
    <property type="match status" value="1"/>
</dbReference>
<evidence type="ECO:0000256" key="4">
    <source>
        <dbReference type="ARBA" id="ARBA00023136"/>
    </source>
</evidence>
<dbReference type="PANTHER" id="PTHR22911:SF6">
    <property type="entry name" value="SOLUTE CARRIER FAMILY 35 MEMBER G1"/>
    <property type="match status" value="1"/>
</dbReference>
<feature type="transmembrane region" description="Helical" evidence="5">
    <location>
        <begin position="146"/>
        <end position="165"/>
    </location>
</feature>
<evidence type="ECO:0000259" key="6">
    <source>
        <dbReference type="Pfam" id="PF00892"/>
    </source>
</evidence>
<dbReference type="InterPro" id="IPR000620">
    <property type="entry name" value="EamA_dom"/>
</dbReference>
<comment type="caution">
    <text evidence="7">The sequence shown here is derived from an EMBL/GenBank/DDBJ whole genome shotgun (WGS) entry which is preliminary data.</text>
</comment>
<feature type="transmembrane region" description="Helical" evidence="5">
    <location>
        <begin position="115"/>
        <end position="134"/>
    </location>
</feature>
<dbReference type="RefSeq" id="WP_210809602.1">
    <property type="nucleotide sequence ID" value="NZ_JBHUKC010000001.1"/>
</dbReference>
<comment type="subcellular location">
    <subcellularLocation>
        <location evidence="1">Membrane</location>
        <topology evidence="1">Multi-pass membrane protein</topology>
    </subcellularLocation>
</comment>
<keyword evidence="3 5" id="KW-1133">Transmembrane helix</keyword>
<keyword evidence="4 5" id="KW-0472">Membrane</keyword>
<evidence type="ECO:0000256" key="5">
    <source>
        <dbReference type="SAM" id="Phobius"/>
    </source>
</evidence>
<feature type="transmembrane region" description="Helical" evidence="5">
    <location>
        <begin position="231"/>
        <end position="249"/>
    </location>
</feature>
<feature type="transmembrane region" description="Helical" evidence="5">
    <location>
        <begin position="59"/>
        <end position="77"/>
    </location>
</feature>
<name>A0ABS5DX79_9BURK</name>
<evidence type="ECO:0000313" key="7">
    <source>
        <dbReference type="EMBL" id="MBQ0935760.1"/>
    </source>
</evidence>